<dbReference type="Pfam" id="PF04246">
    <property type="entry name" value="RseC_MucC"/>
    <property type="match status" value="1"/>
</dbReference>
<evidence type="ECO:0000313" key="4">
    <source>
        <dbReference type="Proteomes" id="UP000239446"/>
    </source>
</evidence>
<name>A0A2S6G4P8_9GAMM</name>
<protein>
    <submittedName>
        <fullName evidence="3">RseC/MucC-like positive regulator of sigma(E)</fullName>
    </submittedName>
</protein>
<dbReference type="EMBL" id="PTIT01000018">
    <property type="protein sequence ID" value="PPK50948.1"/>
    <property type="molecule type" value="Genomic_DNA"/>
</dbReference>
<dbReference type="InterPro" id="IPR026268">
    <property type="entry name" value="RseC"/>
</dbReference>
<organism evidence="3 4">
    <name type="scientific">Marinobacter persicus</name>
    <dbReference type="NCBI Taxonomy" id="930118"/>
    <lineage>
        <taxon>Bacteria</taxon>
        <taxon>Pseudomonadati</taxon>
        <taxon>Pseudomonadota</taxon>
        <taxon>Gammaproteobacteria</taxon>
        <taxon>Pseudomonadales</taxon>
        <taxon>Marinobacteraceae</taxon>
        <taxon>Marinobacter</taxon>
    </lineage>
</organism>
<dbReference type="RefSeq" id="WP_104416739.1">
    <property type="nucleotide sequence ID" value="NZ_PTIT01000018.1"/>
</dbReference>
<dbReference type="Proteomes" id="UP000239648">
    <property type="component" value="Unassembled WGS sequence"/>
</dbReference>
<reference evidence="3 4" key="2">
    <citation type="submission" date="2018-02" db="EMBL/GenBank/DDBJ databases">
        <title>Subsurface microbial communities from deep shales in Ohio and West Virginia, USA.</title>
        <authorList>
            <person name="Wrighton K."/>
        </authorList>
    </citation>
    <scope>NUCLEOTIDE SEQUENCE [LARGE SCALE GENOMIC DNA]</scope>
    <source>
        <strain evidence="3 4">UTICA-S1B9</strain>
    </source>
</reference>
<dbReference type="AlphaFoldDB" id="A0A2S6G4P8"/>
<dbReference type="PANTHER" id="PTHR35867:SF1">
    <property type="entry name" value="PROTEIN RSEC"/>
    <property type="match status" value="1"/>
</dbReference>
<feature type="transmembrane region" description="Helical" evidence="1">
    <location>
        <begin position="105"/>
        <end position="125"/>
    </location>
</feature>
<dbReference type="EMBL" id="PTIU01000020">
    <property type="protein sequence ID" value="PPK54062.1"/>
    <property type="molecule type" value="Genomic_DNA"/>
</dbReference>
<dbReference type="PIRSF" id="PIRSF004923">
    <property type="entry name" value="RseC"/>
    <property type="match status" value="1"/>
</dbReference>
<keyword evidence="1" id="KW-1133">Transmembrane helix</keyword>
<comment type="caution">
    <text evidence="3">The sequence shown here is derived from an EMBL/GenBank/DDBJ whole genome shotgun (WGS) entry which is preliminary data.</text>
</comment>
<proteinExistence type="predicted"/>
<dbReference type="InterPro" id="IPR007359">
    <property type="entry name" value="SigmaE_reg_RseC_MucC"/>
</dbReference>
<keyword evidence="1" id="KW-0472">Membrane</keyword>
<evidence type="ECO:0000256" key="1">
    <source>
        <dbReference type="SAM" id="Phobius"/>
    </source>
</evidence>
<evidence type="ECO:0000313" key="5">
    <source>
        <dbReference type="Proteomes" id="UP000239648"/>
    </source>
</evidence>
<sequence length="149" mass="15872">MITETGKVVAVDGDQAWVQTIRTSACQSCSAKAACGQRALAQVTGGRANQVCVFNSVNARVGDEVVLGIDEQSLLQASIWVYGLPLLLMVLFSIAGHQWLGGSDLFAILGALLGLAGGFILVRCWQDRVAGRLQPKMLRVNRIATVNCL</sequence>
<keyword evidence="5" id="KW-1185">Reference proteome</keyword>
<evidence type="ECO:0000313" key="2">
    <source>
        <dbReference type="EMBL" id="PPK50948.1"/>
    </source>
</evidence>
<feature type="transmembrane region" description="Helical" evidence="1">
    <location>
        <begin position="79"/>
        <end position="99"/>
    </location>
</feature>
<evidence type="ECO:0000313" key="3">
    <source>
        <dbReference type="EMBL" id="PPK54062.1"/>
    </source>
</evidence>
<gene>
    <name evidence="3" type="ORF">B0H24_102050</name>
    <name evidence="2" type="ORF">BY455_11850</name>
</gene>
<accession>A0A2S6G4P8</accession>
<dbReference type="PANTHER" id="PTHR35867">
    <property type="entry name" value="PROTEIN RSEC"/>
    <property type="match status" value="1"/>
</dbReference>
<dbReference type="OrthoDB" id="9795854at2"/>
<keyword evidence="1" id="KW-0812">Transmembrane</keyword>
<reference evidence="2 5" key="1">
    <citation type="submission" date="2018-02" db="EMBL/GenBank/DDBJ databases">
        <title>Deep subsurface shale carbon reservoir microbial communities from Ohio and West Virginia, USA.</title>
        <authorList>
            <person name="Wrighton K."/>
        </authorList>
    </citation>
    <scope>NUCLEOTIDE SEQUENCE [LARGE SCALE GENOMIC DNA]</scope>
    <source>
        <strain evidence="2 5">UTICA-S1B6</strain>
    </source>
</reference>
<dbReference type="Proteomes" id="UP000239446">
    <property type="component" value="Unassembled WGS sequence"/>
</dbReference>